<dbReference type="SUPFAM" id="SSF51735">
    <property type="entry name" value="NAD(P)-binding Rossmann-fold domains"/>
    <property type="match status" value="1"/>
</dbReference>
<evidence type="ECO:0000256" key="2">
    <source>
        <dbReference type="RuleBase" id="RU364082"/>
    </source>
</evidence>
<dbReference type="InterPro" id="IPR005913">
    <property type="entry name" value="dTDP_dehydrorham_reduct"/>
</dbReference>
<feature type="region of interest" description="Disordered" evidence="3">
    <location>
        <begin position="120"/>
        <end position="139"/>
    </location>
</feature>
<comment type="caution">
    <text evidence="5">The sequence shown here is derived from an EMBL/GenBank/DDBJ whole genome shotgun (WGS) entry which is preliminary data.</text>
</comment>
<dbReference type="Gene3D" id="3.40.50.720">
    <property type="entry name" value="NAD(P)-binding Rossmann-like Domain"/>
    <property type="match status" value="1"/>
</dbReference>
<dbReference type="RefSeq" id="WP_344685501.1">
    <property type="nucleotide sequence ID" value="NZ_BAAAUX010000030.1"/>
</dbReference>
<dbReference type="EMBL" id="BAAAUX010000030">
    <property type="protein sequence ID" value="GAA2816575.1"/>
    <property type="molecule type" value="Genomic_DNA"/>
</dbReference>
<dbReference type="NCBIfam" id="TIGR01214">
    <property type="entry name" value="rmlD"/>
    <property type="match status" value="1"/>
</dbReference>
<organism evidence="5 6">
    <name type="scientific">Saccharopolyspora taberi</name>
    <dbReference type="NCBI Taxonomy" id="60895"/>
    <lineage>
        <taxon>Bacteria</taxon>
        <taxon>Bacillati</taxon>
        <taxon>Actinomycetota</taxon>
        <taxon>Actinomycetes</taxon>
        <taxon>Pseudonocardiales</taxon>
        <taxon>Pseudonocardiaceae</taxon>
        <taxon>Saccharopolyspora</taxon>
    </lineage>
</organism>
<dbReference type="Gene3D" id="3.90.25.10">
    <property type="entry name" value="UDP-galactose 4-epimerase, domain 1"/>
    <property type="match status" value="1"/>
</dbReference>
<protein>
    <recommendedName>
        <fullName evidence="2">dTDP-4-dehydrorhamnose reductase</fullName>
        <ecNumber evidence="2">1.1.1.133</ecNumber>
    </recommendedName>
</protein>
<evidence type="ECO:0000256" key="1">
    <source>
        <dbReference type="ARBA" id="ARBA00010944"/>
    </source>
</evidence>
<evidence type="ECO:0000313" key="6">
    <source>
        <dbReference type="Proteomes" id="UP001500979"/>
    </source>
</evidence>
<evidence type="ECO:0000256" key="3">
    <source>
        <dbReference type="SAM" id="MobiDB-lite"/>
    </source>
</evidence>
<name>A0ABN3VLI5_9PSEU</name>
<feature type="domain" description="RmlD-like substrate binding" evidence="4">
    <location>
        <begin position="6"/>
        <end position="297"/>
    </location>
</feature>
<keyword evidence="6" id="KW-1185">Reference proteome</keyword>
<proteinExistence type="inferred from homology"/>
<reference evidence="5 6" key="1">
    <citation type="journal article" date="2019" name="Int. J. Syst. Evol. Microbiol.">
        <title>The Global Catalogue of Microorganisms (GCM) 10K type strain sequencing project: providing services to taxonomists for standard genome sequencing and annotation.</title>
        <authorList>
            <consortium name="The Broad Institute Genomics Platform"/>
            <consortium name="The Broad Institute Genome Sequencing Center for Infectious Disease"/>
            <person name="Wu L."/>
            <person name="Ma J."/>
        </authorList>
    </citation>
    <scope>NUCLEOTIDE SEQUENCE [LARGE SCALE GENOMIC DNA]</scope>
    <source>
        <strain evidence="5 6">JCM 9383</strain>
    </source>
</reference>
<comment type="similarity">
    <text evidence="1 2">Belongs to the dTDP-4-dehydrorhamnose reductase family.</text>
</comment>
<sequence>MERLAVLVPGGRGQLGSEIVRALAGRPESLVHAPGSAELDITDREAVADAIESFGSTARDADLRPVVVNAAAYTAVDAAEENEKRARAVNVDGAAALAAACRSCRIPLLHVSTDYVFSGDARRPYEPEDEPGPRSVYGRTKLEGERAVLASEARAWVVRTSGVYAAGGGGNFVKTMARLEAERPELSVVDDQIGAPTWAADLAAGVLELAGRAASRQGPERRVLHCTNSGRASWFEFARAVFEELGADPERVKPCSTEQFPRPAPRPAFSVLSGESWRASDLTPLRPWREALAAAFAADGAALRG</sequence>
<evidence type="ECO:0000313" key="5">
    <source>
        <dbReference type="EMBL" id="GAA2816575.1"/>
    </source>
</evidence>
<keyword evidence="2" id="KW-0560">Oxidoreductase</keyword>
<dbReference type="Proteomes" id="UP001500979">
    <property type="component" value="Unassembled WGS sequence"/>
</dbReference>
<dbReference type="PANTHER" id="PTHR10491:SF4">
    <property type="entry name" value="METHIONINE ADENOSYLTRANSFERASE 2 SUBUNIT BETA"/>
    <property type="match status" value="1"/>
</dbReference>
<gene>
    <name evidence="5" type="primary">rfbD_2</name>
    <name evidence="5" type="ORF">GCM10010470_60050</name>
</gene>
<evidence type="ECO:0000259" key="4">
    <source>
        <dbReference type="Pfam" id="PF04321"/>
    </source>
</evidence>
<accession>A0ABN3VLI5</accession>
<dbReference type="EC" id="1.1.1.133" evidence="2"/>
<comment type="pathway">
    <text evidence="2">Carbohydrate biosynthesis; dTDP-L-rhamnose biosynthesis.</text>
</comment>
<dbReference type="PANTHER" id="PTHR10491">
    <property type="entry name" value="DTDP-4-DEHYDRORHAMNOSE REDUCTASE"/>
    <property type="match status" value="1"/>
</dbReference>
<dbReference type="Pfam" id="PF04321">
    <property type="entry name" value="RmlD_sub_bind"/>
    <property type="match status" value="1"/>
</dbReference>
<keyword evidence="2" id="KW-0521">NADP</keyword>
<dbReference type="InterPro" id="IPR029903">
    <property type="entry name" value="RmlD-like-bd"/>
</dbReference>
<dbReference type="CDD" id="cd05254">
    <property type="entry name" value="dTDP_HR_like_SDR_e"/>
    <property type="match status" value="1"/>
</dbReference>
<dbReference type="InterPro" id="IPR036291">
    <property type="entry name" value="NAD(P)-bd_dom_sf"/>
</dbReference>
<comment type="function">
    <text evidence="2">Catalyzes the reduction of dTDP-6-deoxy-L-lyxo-4-hexulose to yield dTDP-L-rhamnose.</text>
</comment>